<keyword evidence="6" id="KW-0297">G-protein coupled receptor</keyword>
<evidence type="ECO:0000256" key="4">
    <source>
        <dbReference type="ARBA" id="ARBA00022989"/>
    </source>
</evidence>
<keyword evidence="5 7" id="KW-0472">Membrane</keyword>
<dbReference type="PANTHER" id="PTHR47760:SF1">
    <property type="entry name" value="G-PROTEIN COUPLED RECEPTORS FAMILY 1 PROFILE DOMAIN-CONTAINING PROTEIN"/>
    <property type="match status" value="1"/>
</dbReference>
<evidence type="ECO:0000256" key="6">
    <source>
        <dbReference type="RuleBase" id="RU000688"/>
    </source>
</evidence>
<comment type="similarity">
    <text evidence="2 6">Belongs to the G-protein coupled receptor 1 family.</text>
</comment>
<feature type="transmembrane region" description="Helical" evidence="7">
    <location>
        <begin position="273"/>
        <end position="296"/>
    </location>
</feature>
<evidence type="ECO:0000256" key="2">
    <source>
        <dbReference type="ARBA" id="ARBA00010663"/>
    </source>
</evidence>
<dbReference type="PhylomeDB" id="E9G419"/>
<feature type="transmembrane region" description="Helical" evidence="7">
    <location>
        <begin position="236"/>
        <end position="261"/>
    </location>
</feature>
<dbReference type="CDD" id="cd14978">
    <property type="entry name" value="7tmA_FMRFamide_R-like"/>
    <property type="match status" value="1"/>
</dbReference>
<dbReference type="AlphaFoldDB" id="E9G419"/>
<name>E9G419_DAPPU</name>
<dbReference type="SUPFAM" id="SSF81321">
    <property type="entry name" value="Family A G protein-coupled receptor-like"/>
    <property type="match status" value="1"/>
</dbReference>
<evidence type="ECO:0000313" key="10">
    <source>
        <dbReference type="Proteomes" id="UP000000305"/>
    </source>
</evidence>
<feature type="domain" description="G-protein coupled receptors family 1 profile" evidence="8">
    <location>
        <begin position="20"/>
        <end position="293"/>
    </location>
</feature>
<feature type="transmembrane region" description="Helical" evidence="7">
    <location>
        <begin position="6"/>
        <end position="27"/>
    </location>
</feature>
<gene>
    <name evidence="9" type="ORF">DAPPUDRAFT_21055</name>
</gene>
<dbReference type="PROSITE" id="PS50262">
    <property type="entry name" value="G_PROTEIN_RECEP_F1_2"/>
    <property type="match status" value="1"/>
</dbReference>
<dbReference type="PANTHER" id="PTHR47760">
    <property type="entry name" value="G-PROTEIN COUPLED RECEPTOR B0563.6-LIKE PROTEIN-RELATED"/>
    <property type="match status" value="1"/>
</dbReference>
<keyword evidence="6" id="KW-0807">Transducer</keyword>
<dbReference type="InterPro" id="IPR000276">
    <property type="entry name" value="GPCR_Rhodpsn"/>
</dbReference>
<dbReference type="Pfam" id="PF00001">
    <property type="entry name" value="7tm_1"/>
    <property type="match status" value="1"/>
</dbReference>
<dbReference type="Gene3D" id="1.20.1070.10">
    <property type="entry name" value="Rhodopsin 7-helix transmembrane proteins"/>
    <property type="match status" value="1"/>
</dbReference>
<dbReference type="Proteomes" id="UP000000305">
    <property type="component" value="Unassembled WGS sequence"/>
</dbReference>
<feature type="non-terminal residue" evidence="9">
    <location>
        <position position="1"/>
    </location>
</feature>
<dbReference type="InterPro" id="IPR017452">
    <property type="entry name" value="GPCR_Rhodpsn_7TM"/>
</dbReference>
<evidence type="ECO:0000256" key="5">
    <source>
        <dbReference type="ARBA" id="ARBA00023136"/>
    </source>
</evidence>
<keyword evidence="3 6" id="KW-0812">Transmembrane</keyword>
<dbReference type="EMBL" id="GL732531">
    <property type="protein sequence ID" value="EFX85867.1"/>
    <property type="molecule type" value="Genomic_DNA"/>
</dbReference>
<dbReference type="GO" id="GO:0004930">
    <property type="term" value="F:G protein-coupled receptor activity"/>
    <property type="evidence" value="ECO:0007669"/>
    <property type="project" value="UniProtKB-KW"/>
</dbReference>
<protein>
    <submittedName>
        <fullName evidence="9">Putative neuropeptide G protein-coupled receptor</fullName>
    </submittedName>
</protein>
<dbReference type="HOGENOM" id="CLU_050919_0_0_1"/>
<organism evidence="9 10">
    <name type="scientific">Daphnia pulex</name>
    <name type="common">Water flea</name>
    <dbReference type="NCBI Taxonomy" id="6669"/>
    <lineage>
        <taxon>Eukaryota</taxon>
        <taxon>Metazoa</taxon>
        <taxon>Ecdysozoa</taxon>
        <taxon>Arthropoda</taxon>
        <taxon>Crustacea</taxon>
        <taxon>Branchiopoda</taxon>
        <taxon>Diplostraca</taxon>
        <taxon>Cladocera</taxon>
        <taxon>Anomopoda</taxon>
        <taxon>Daphniidae</taxon>
        <taxon>Daphnia</taxon>
    </lineage>
</organism>
<dbReference type="FunCoup" id="E9G419">
    <property type="interactions" value="18"/>
</dbReference>
<keyword evidence="10" id="KW-1185">Reference proteome</keyword>
<dbReference type="PROSITE" id="PS00237">
    <property type="entry name" value="G_PROTEIN_RECEP_F1_1"/>
    <property type="match status" value="1"/>
</dbReference>
<accession>E9G419</accession>
<dbReference type="KEGG" id="dpx:DAPPUDRAFT_21055"/>
<dbReference type="InterPro" id="IPR053093">
    <property type="entry name" value="GPCR-like"/>
</dbReference>
<comment type="subcellular location">
    <subcellularLocation>
        <location evidence="1">Membrane</location>
    </subcellularLocation>
</comment>
<keyword evidence="4 7" id="KW-1133">Transmembrane helix</keyword>
<keyword evidence="6 9" id="KW-0675">Receptor</keyword>
<dbReference type="GO" id="GO:0016020">
    <property type="term" value="C:membrane"/>
    <property type="evidence" value="ECO:0007669"/>
    <property type="project" value="UniProtKB-SubCell"/>
</dbReference>
<evidence type="ECO:0000259" key="8">
    <source>
        <dbReference type="PROSITE" id="PS50262"/>
    </source>
</evidence>
<dbReference type="OrthoDB" id="10033446at2759"/>
<evidence type="ECO:0000256" key="7">
    <source>
        <dbReference type="SAM" id="Phobius"/>
    </source>
</evidence>
<feature type="transmembrane region" description="Helical" evidence="7">
    <location>
        <begin position="78"/>
        <end position="104"/>
    </location>
</feature>
<reference evidence="9 10" key="1">
    <citation type="journal article" date="2011" name="Science">
        <title>The ecoresponsive genome of Daphnia pulex.</title>
        <authorList>
            <person name="Colbourne J.K."/>
            <person name="Pfrender M.E."/>
            <person name="Gilbert D."/>
            <person name="Thomas W.K."/>
            <person name="Tucker A."/>
            <person name="Oakley T.H."/>
            <person name="Tokishita S."/>
            <person name="Aerts A."/>
            <person name="Arnold G.J."/>
            <person name="Basu M.K."/>
            <person name="Bauer D.J."/>
            <person name="Caceres C.E."/>
            <person name="Carmel L."/>
            <person name="Casola C."/>
            <person name="Choi J.H."/>
            <person name="Detter J.C."/>
            <person name="Dong Q."/>
            <person name="Dusheyko S."/>
            <person name="Eads B.D."/>
            <person name="Frohlich T."/>
            <person name="Geiler-Samerotte K.A."/>
            <person name="Gerlach D."/>
            <person name="Hatcher P."/>
            <person name="Jogdeo S."/>
            <person name="Krijgsveld J."/>
            <person name="Kriventseva E.V."/>
            <person name="Kultz D."/>
            <person name="Laforsch C."/>
            <person name="Lindquist E."/>
            <person name="Lopez J."/>
            <person name="Manak J.R."/>
            <person name="Muller J."/>
            <person name="Pangilinan J."/>
            <person name="Patwardhan R.P."/>
            <person name="Pitluck S."/>
            <person name="Pritham E.J."/>
            <person name="Rechtsteiner A."/>
            <person name="Rho M."/>
            <person name="Rogozin I.B."/>
            <person name="Sakarya O."/>
            <person name="Salamov A."/>
            <person name="Schaack S."/>
            <person name="Shapiro H."/>
            <person name="Shiga Y."/>
            <person name="Skalitzky C."/>
            <person name="Smith Z."/>
            <person name="Souvorov A."/>
            <person name="Sung W."/>
            <person name="Tang Z."/>
            <person name="Tsuchiya D."/>
            <person name="Tu H."/>
            <person name="Vos H."/>
            <person name="Wang M."/>
            <person name="Wolf Y.I."/>
            <person name="Yamagata H."/>
            <person name="Yamada T."/>
            <person name="Ye Y."/>
            <person name="Shaw J.R."/>
            <person name="Andrews J."/>
            <person name="Crease T.J."/>
            <person name="Tang H."/>
            <person name="Lucas S.M."/>
            <person name="Robertson H.M."/>
            <person name="Bork P."/>
            <person name="Koonin E.V."/>
            <person name="Zdobnov E.M."/>
            <person name="Grigoriev I.V."/>
            <person name="Lynch M."/>
            <person name="Boore J.L."/>
        </authorList>
    </citation>
    <scope>NUCLEOTIDE SEQUENCE [LARGE SCALE GENOMIC DNA]</scope>
</reference>
<dbReference type="PRINTS" id="PR00237">
    <property type="entry name" value="GPCRRHODOPSN"/>
</dbReference>
<evidence type="ECO:0000256" key="3">
    <source>
        <dbReference type="ARBA" id="ARBA00022692"/>
    </source>
</evidence>
<feature type="transmembrane region" description="Helical" evidence="7">
    <location>
        <begin position="39"/>
        <end position="58"/>
    </location>
</feature>
<feature type="transmembrane region" description="Helical" evidence="7">
    <location>
        <begin position="125"/>
        <end position="144"/>
    </location>
</feature>
<sequence>LKYYSYGIALPAICILGILGNVLNLIVLTRPSMRGPAYVYMRGYAGAALLAIVFALPFSSRILFHNEIGPWNSFAQAFFHAHLELFLGNACLGIGVFMLVALTVERYLAVCRLGRTRAFAAKKTPLVALGLALLAVSLYLPYLFRAHVITCSSLPDGLPVYRKRENPSFAHSTLWAVYLWILEVIFKMAPTLIIVHLNCCIIVVYRRTCARRRSMTMPNGQQPADDSRRYWEEKRLMFLLGSTSILFSVCITPQLVLSLMIHEAVLQSYYFQVFRAVANILEVTNYSFTFYIYCMFSRDFRATLFQTLR</sequence>
<evidence type="ECO:0000256" key="1">
    <source>
        <dbReference type="ARBA" id="ARBA00004370"/>
    </source>
</evidence>
<proteinExistence type="inferred from homology"/>
<feature type="transmembrane region" description="Helical" evidence="7">
    <location>
        <begin position="177"/>
        <end position="205"/>
    </location>
</feature>
<dbReference type="OMA" id="MVHFAKV"/>
<evidence type="ECO:0000313" key="9">
    <source>
        <dbReference type="EMBL" id="EFX85867.1"/>
    </source>
</evidence>
<dbReference type="eggNOG" id="KOG3656">
    <property type="taxonomic scope" value="Eukaryota"/>
</dbReference>
<dbReference type="InParanoid" id="E9G419"/>
<feature type="non-terminal residue" evidence="9">
    <location>
        <position position="309"/>
    </location>
</feature>